<gene>
    <name evidence="1" type="ORF">DERP_012963</name>
</gene>
<dbReference type="EMBL" id="NJHN03000122">
    <property type="protein sequence ID" value="KAH9413253.1"/>
    <property type="molecule type" value="Genomic_DNA"/>
</dbReference>
<evidence type="ECO:0000313" key="1">
    <source>
        <dbReference type="EMBL" id="KAH9413253.1"/>
    </source>
</evidence>
<evidence type="ECO:0000313" key="2">
    <source>
        <dbReference type="Proteomes" id="UP000887458"/>
    </source>
</evidence>
<organism evidence="1 2">
    <name type="scientific">Dermatophagoides pteronyssinus</name>
    <name type="common">European house dust mite</name>
    <dbReference type="NCBI Taxonomy" id="6956"/>
    <lineage>
        <taxon>Eukaryota</taxon>
        <taxon>Metazoa</taxon>
        <taxon>Ecdysozoa</taxon>
        <taxon>Arthropoda</taxon>
        <taxon>Chelicerata</taxon>
        <taxon>Arachnida</taxon>
        <taxon>Acari</taxon>
        <taxon>Acariformes</taxon>
        <taxon>Sarcoptiformes</taxon>
        <taxon>Astigmata</taxon>
        <taxon>Psoroptidia</taxon>
        <taxon>Analgoidea</taxon>
        <taxon>Pyroglyphidae</taxon>
        <taxon>Dermatophagoidinae</taxon>
        <taxon>Dermatophagoides</taxon>
    </lineage>
</organism>
<protein>
    <submittedName>
        <fullName evidence="1">Uncharacterized protein</fullName>
    </submittedName>
</protein>
<keyword evidence="2" id="KW-1185">Reference proteome</keyword>
<comment type="caution">
    <text evidence="1">The sequence shown here is derived from an EMBL/GenBank/DDBJ whole genome shotgun (WGS) entry which is preliminary data.</text>
</comment>
<proteinExistence type="predicted"/>
<accession>A0ABQ8ISG3</accession>
<dbReference type="Proteomes" id="UP000887458">
    <property type="component" value="Unassembled WGS sequence"/>
</dbReference>
<reference evidence="1 2" key="2">
    <citation type="journal article" date="2022" name="Mol. Biol. Evol.">
        <title>Comparative Genomics Reveals Insights into the Divergent Evolution of Astigmatic Mites and Household Pest Adaptations.</title>
        <authorList>
            <person name="Xiong Q."/>
            <person name="Wan A.T."/>
            <person name="Liu X."/>
            <person name="Fung C.S."/>
            <person name="Xiao X."/>
            <person name="Malainual N."/>
            <person name="Hou J."/>
            <person name="Wang L."/>
            <person name="Wang M."/>
            <person name="Yang K.Y."/>
            <person name="Cui Y."/>
            <person name="Leung E.L."/>
            <person name="Nong W."/>
            <person name="Shin S.K."/>
            <person name="Au S.W."/>
            <person name="Jeong K.Y."/>
            <person name="Chew F.T."/>
            <person name="Hui J.H."/>
            <person name="Leung T.F."/>
            <person name="Tungtrongchitr A."/>
            <person name="Zhong N."/>
            <person name="Liu Z."/>
            <person name="Tsui S.K."/>
        </authorList>
    </citation>
    <scope>NUCLEOTIDE SEQUENCE [LARGE SCALE GENOMIC DNA]</scope>
    <source>
        <strain evidence="1">Derp</strain>
    </source>
</reference>
<sequence length="145" mass="17172">MIFTNHDGSSLQTRKQTSNKEDIEIKIVVAVVDTRFFLEQDQLHSISNVDYDTMRKYEDNDNDIYTDQLIKQTFEYRYTYIDIGLELNHYPVITKKNNNVHVRITFSVLIKNMCIYYTYTIDDKNQDSIRQSINQSINILLSSIN</sequence>
<name>A0ABQ8ISG3_DERPT</name>
<reference evidence="1 2" key="1">
    <citation type="journal article" date="2018" name="J. Allergy Clin. Immunol.">
        <title>High-quality assembly of Dermatophagoides pteronyssinus genome and transcriptome reveals a wide range of novel allergens.</title>
        <authorList>
            <person name="Liu X.Y."/>
            <person name="Yang K.Y."/>
            <person name="Wang M.Q."/>
            <person name="Kwok J.S."/>
            <person name="Zeng X."/>
            <person name="Yang Z."/>
            <person name="Xiao X.J."/>
            <person name="Lau C.P."/>
            <person name="Li Y."/>
            <person name="Huang Z.M."/>
            <person name="Ba J.G."/>
            <person name="Yim A.K."/>
            <person name="Ouyang C.Y."/>
            <person name="Ngai S.M."/>
            <person name="Chan T.F."/>
            <person name="Leung E.L."/>
            <person name="Liu L."/>
            <person name="Liu Z.G."/>
            <person name="Tsui S.K."/>
        </authorList>
    </citation>
    <scope>NUCLEOTIDE SEQUENCE [LARGE SCALE GENOMIC DNA]</scope>
    <source>
        <strain evidence="1">Derp</strain>
    </source>
</reference>